<dbReference type="InterPro" id="IPR019665">
    <property type="entry name" value="OxRdtase/DH_put_Rossmann_dom"/>
</dbReference>
<dbReference type="AlphaFoldDB" id="A0A1X6XH42"/>
<dbReference type="Proteomes" id="UP000196581">
    <property type="component" value="Unassembled WGS sequence"/>
</dbReference>
<dbReference type="Gene3D" id="1.10.1040.20">
    <property type="entry name" value="ProC-like, C-terminal domain"/>
    <property type="match status" value="1"/>
</dbReference>
<reference evidence="4" key="1">
    <citation type="submission" date="2017-02" db="EMBL/GenBank/DDBJ databases">
        <authorList>
            <person name="Dridi B."/>
        </authorList>
    </citation>
    <scope>NUCLEOTIDE SEQUENCE [LARGE SCALE GENOMIC DNA]</scope>
    <source>
        <strain evidence="4">B Co 03.10</strain>
    </source>
</reference>
<dbReference type="Gene3D" id="3.40.50.720">
    <property type="entry name" value="NAD(P)-binding Rossmann-like Domain"/>
    <property type="match status" value="1"/>
</dbReference>
<organism evidence="3 4">
    <name type="scientific">Brevibacterium yomogidense</name>
    <dbReference type="NCBI Taxonomy" id="946573"/>
    <lineage>
        <taxon>Bacteria</taxon>
        <taxon>Bacillati</taxon>
        <taxon>Actinomycetota</taxon>
        <taxon>Actinomycetes</taxon>
        <taxon>Micrococcales</taxon>
        <taxon>Brevibacteriaceae</taxon>
        <taxon>Brevibacterium</taxon>
    </lineage>
</organism>
<keyword evidence="3" id="KW-0560">Oxidoreductase</keyword>
<dbReference type="RefSeq" id="WP_087007473.1">
    <property type="nucleotide sequence ID" value="NZ_FWFF01000017.1"/>
</dbReference>
<protein>
    <submittedName>
        <fullName evidence="3">Ketopantoate reductase PanG</fullName>
        <ecNumber evidence="3">1.1.1.169</ecNumber>
    </submittedName>
</protein>
<dbReference type="SUPFAM" id="SSF48179">
    <property type="entry name" value="6-phosphogluconate dehydrogenase C-terminal domain-like"/>
    <property type="match status" value="1"/>
</dbReference>
<feature type="domain" description="DUF2520" evidence="2">
    <location>
        <begin position="143"/>
        <end position="273"/>
    </location>
</feature>
<evidence type="ECO:0000313" key="4">
    <source>
        <dbReference type="Proteomes" id="UP000196581"/>
    </source>
</evidence>
<name>A0A1X6XH42_9MICO</name>
<dbReference type="SUPFAM" id="SSF51735">
    <property type="entry name" value="NAD(P)-binding Rossmann-fold domains"/>
    <property type="match status" value="1"/>
</dbReference>
<dbReference type="InterPro" id="IPR018931">
    <property type="entry name" value="DUF2520"/>
</dbReference>
<accession>A0A1X6XH42</accession>
<dbReference type="InterPro" id="IPR008927">
    <property type="entry name" value="6-PGluconate_DH-like_C_sf"/>
</dbReference>
<dbReference type="Pfam" id="PF10728">
    <property type="entry name" value="DUF2520"/>
    <property type="match status" value="1"/>
</dbReference>
<dbReference type="EMBL" id="FWFF01000017">
    <property type="protein sequence ID" value="SLM98601.1"/>
    <property type="molecule type" value="Genomic_DNA"/>
</dbReference>
<proteinExistence type="predicted"/>
<dbReference type="PANTHER" id="PTHR40459">
    <property type="entry name" value="CONSERVED HYPOTHETICAL ALANINE AND LEUCINE RICH PROTEIN"/>
    <property type="match status" value="1"/>
</dbReference>
<feature type="domain" description="Putative oxidoreductase/dehydrogenase Rossmann-like" evidence="1">
    <location>
        <begin position="6"/>
        <end position="125"/>
    </location>
</feature>
<dbReference type="InterPro" id="IPR036291">
    <property type="entry name" value="NAD(P)-bd_dom_sf"/>
</dbReference>
<gene>
    <name evidence="3" type="ORF">FM105_09145</name>
</gene>
<evidence type="ECO:0000259" key="2">
    <source>
        <dbReference type="Pfam" id="PF10728"/>
    </source>
</evidence>
<dbReference type="EC" id="1.1.1.169" evidence="3"/>
<evidence type="ECO:0000313" key="3">
    <source>
        <dbReference type="EMBL" id="SLM98601.1"/>
    </source>
</evidence>
<dbReference type="Pfam" id="PF10727">
    <property type="entry name" value="Rossmann-like"/>
    <property type="match status" value="1"/>
</dbReference>
<evidence type="ECO:0000259" key="1">
    <source>
        <dbReference type="Pfam" id="PF10727"/>
    </source>
</evidence>
<sequence>MNIDDQTRLGVGIIGVGKVGAVMGAALRDAGHAIVGVTAGSEASRDRVDAMLPGVPVLDVETLVERAELILFTVPDDTIEELVAGLAKLGLFSGGQIVVHCAGRHGLGVLQPATDAGAIPIALHPSLSFTGTSMDLPRLRQTTIGVTAPKPVLPIGQALVVEIGSEPIVLAEADRALYHSAIAHASNHTVAILAQAMEVLSSLGVEDPSRVLASLVDASVSNVLRAGPRALTGPVSRGDVATVGAHVEALSEFALTRGTAEVVDAYRAMARATTARALENGSIDEPTAARLLDTLNAPDPLDAEDD</sequence>
<dbReference type="GO" id="GO:0008677">
    <property type="term" value="F:2-dehydropantoate 2-reductase activity"/>
    <property type="evidence" value="ECO:0007669"/>
    <property type="project" value="UniProtKB-EC"/>
</dbReference>
<dbReference type="InterPro" id="IPR037108">
    <property type="entry name" value="TM1727-like_C_sf"/>
</dbReference>
<keyword evidence="4" id="KW-1185">Reference proteome</keyword>
<dbReference type="PANTHER" id="PTHR40459:SF1">
    <property type="entry name" value="CONSERVED HYPOTHETICAL ALANINE AND LEUCINE RICH PROTEIN"/>
    <property type="match status" value="1"/>
</dbReference>